<keyword evidence="1" id="KW-0802">TPR repeat</keyword>
<feature type="chain" id="PRO_5035216768" description="Surface lipoprotein assembly modifier C-terminal domain-containing protein" evidence="2">
    <location>
        <begin position="26"/>
        <end position="441"/>
    </location>
</feature>
<gene>
    <name evidence="4" type="ORF">DSYM_04240</name>
</gene>
<feature type="repeat" description="TPR" evidence="1">
    <location>
        <begin position="59"/>
        <end position="92"/>
    </location>
</feature>
<evidence type="ECO:0000259" key="3">
    <source>
        <dbReference type="Pfam" id="PF04575"/>
    </source>
</evidence>
<dbReference type="InterPro" id="IPR007655">
    <property type="entry name" value="Slam_C"/>
</dbReference>
<organism evidence="4 5">
    <name type="scientific">Candidatus Desulfobacillus denitrificans</name>
    <dbReference type="NCBI Taxonomy" id="2608985"/>
    <lineage>
        <taxon>Bacteria</taxon>
        <taxon>Pseudomonadati</taxon>
        <taxon>Pseudomonadota</taxon>
        <taxon>Betaproteobacteria</taxon>
        <taxon>Candidatus Desulfobacillus</taxon>
    </lineage>
</organism>
<proteinExistence type="predicted"/>
<dbReference type="InterPro" id="IPR019734">
    <property type="entry name" value="TPR_rpt"/>
</dbReference>
<dbReference type="AlphaFoldDB" id="A0A809R5Z3"/>
<evidence type="ECO:0000256" key="2">
    <source>
        <dbReference type="SAM" id="SignalP"/>
    </source>
</evidence>
<dbReference type="EMBL" id="AP021857">
    <property type="protein sequence ID" value="BBO19725.1"/>
    <property type="molecule type" value="Genomic_DNA"/>
</dbReference>
<dbReference type="KEGG" id="ddz:DSYM_04240"/>
<keyword evidence="2" id="KW-0732">Signal</keyword>
<dbReference type="Pfam" id="PF14559">
    <property type="entry name" value="TPR_19"/>
    <property type="match status" value="1"/>
</dbReference>
<feature type="signal peptide" evidence="2">
    <location>
        <begin position="1"/>
        <end position="25"/>
    </location>
</feature>
<reference evidence="4" key="1">
    <citation type="journal article" name="DNA Res.">
        <title>The physiological potential of anammox bacteria as revealed by their core genome structure.</title>
        <authorList>
            <person name="Okubo T."/>
            <person name="Toyoda A."/>
            <person name="Fukuhara K."/>
            <person name="Uchiyama I."/>
            <person name="Harigaya Y."/>
            <person name="Kuroiwa M."/>
            <person name="Suzuki T."/>
            <person name="Murakami Y."/>
            <person name="Suwa Y."/>
            <person name="Takami H."/>
        </authorList>
    </citation>
    <scope>NUCLEOTIDE SEQUENCE</scope>
    <source>
        <strain evidence="4">317325-3</strain>
    </source>
</reference>
<feature type="domain" description="Surface lipoprotein assembly modifier C-terminal" evidence="3">
    <location>
        <begin position="154"/>
        <end position="441"/>
    </location>
</feature>
<dbReference type="InterPro" id="IPR011990">
    <property type="entry name" value="TPR-like_helical_dom_sf"/>
</dbReference>
<sequence>MNKNRCGIRTALLVSGLLFSALAHADAVTDNARALLDKGDAKAAYALLEPLEGERAGNPDYDFLLGLAALELGKNTNAVFALERVLAVDPNNARARAEIARAYAALGETQTAKKEFETVKQQGVPPEVAATIDRVLSAIERVEDEGRTTVRGYVEGTVGHDTNVNSATADRNIAVPLFGGAIFTLAPGGTRRSDTFTSAGGGLSLRKPLDKEWAFTAGLSGNKRMNTDVDIFDTGSADAHVGVVRTYGKDVFSAALQYNQFWVDNDRYREAAGFTAQWQHNYNARLQSSLYIQYSDLRYMTQEVRNADRFVIGANFAHALQGFKTVFYGGAYLGEEATRKAGFEHLGHTLYGARFGAQHELHRDLKAFANLGYEHRRYGAEDPFFLKTRTDNQWNLGVGMAWTPAKHWLVTPQFQYTDARSNIALNRYRREVVSVTVRREF</sequence>
<dbReference type="Proteomes" id="UP000662914">
    <property type="component" value="Chromosome"/>
</dbReference>
<evidence type="ECO:0000313" key="4">
    <source>
        <dbReference type="EMBL" id="BBO19725.1"/>
    </source>
</evidence>
<name>A0A809R5Z3_9PROT</name>
<evidence type="ECO:0000256" key="1">
    <source>
        <dbReference type="PROSITE-ProRule" id="PRU00339"/>
    </source>
</evidence>
<dbReference type="PROSITE" id="PS50005">
    <property type="entry name" value="TPR"/>
    <property type="match status" value="1"/>
</dbReference>
<protein>
    <recommendedName>
        <fullName evidence="3">Surface lipoprotein assembly modifier C-terminal domain-containing protein</fullName>
    </recommendedName>
</protein>
<evidence type="ECO:0000313" key="5">
    <source>
        <dbReference type="Proteomes" id="UP000662914"/>
    </source>
</evidence>
<dbReference type="Gene3D" id="1.25.40.10">
    <property type="entry name" value="Tetratricopeptide repeat domain"/>
    <property type="match status" value="1"/>
</dbReference>
<accession>A0A809R5Z3</accession>
<dbReference type="Pfam" id="PF04575">
    <property type="entry name" value="SlipAM"/>
    <property type="match status" value="1"/>
</dbReference>
<dbReference type="SUPFAM" id="SSF48452">
    <property type="entry name" value="TPR-like"/>
    <property type="match status" value="1"/>
</dbReference>